<dbReference type="EMBL" id="AE014075">
    <property type="protein sequence ID" value="AAN79229.1"/>
    <property type="molecule type" value="Genomic_DNA"/>
</dbReference>
<proteinExistence type="predicted"/>
<organism evidence="1 2">
    <name type="scientific">Escherichia coli O6:H1 (strain CFT073 / ATCC 700928 / UPEC)</name>
    <dbReference type="NCBI Taxonomy" id="199310"/>
    <lineage>
        <taxon>Bacteria</taxon>
        <taxon>Pseudomonadati</taxon>
        <taxon>Pseudomonadota</taxon>
        <taxon>Gammaproteobacteria</taxon>
        <taxon>Enterobacterales</taxon>
        <taxon>Enterobacteriaceae</taxon>
        <taxon>Escherichia</taxon>
    </lineage>
</organism>
<protein>
    <submittedName>
        <fullName evidence="1">Uncharacterized protein</fullName>
    </submittedName>
</protein>
<name>A0A0H2V575_ECOL6</name>
<dbReference type="HOGENOM" id="CLU_3251319_0_0_6"/>
<accession>A0A0H2V575</accession>
<dbReference type="KEGG" id="ecc:c0756"/>
<keyword evidence="2" id="KW-1185">Reference proteome</keyword>
<evidence type="ECO:0000313" key="1">
    <source>
        <dbReference type="EMBL" id="AAN79229.1"/>
    </source>
</evidence>
<sequence>MCRRCFYLPNVISDKKSGREDPCRFLLLDATLPRRIRHKADYFLISYSGV</sequence>
<dbReference type="Proteomes" id="UP000001410">
    <property type="component" value="Chromosome"/>
</dbReference>
<reference evidence="1 2" key="1">
    <citation type="journal article" date="2002" name="Proc. Natl. Acad. Sci. U.S.A.">
        <title>Extensive mosaic structure revealed by the complete genome sequence of uropathogenic Escherichia coli.</title>
        <authorList>
            <person name="Welch R.A."/>
            <person name="Burland V."/>
            <person name="Plunkett G.III."/>
            <person name="Redford P."/>
            <person name="Roesch P."/>
            <person name="Rasko D."/>
            <person name="Buckles E.L."/>
            <person name="Liou S.R."/>
            <person name="Boutin A."/>
            <person name="Hackett J."/>
            <person name="Stroud D."/>
            <person name="Mayhew G.F."/>
            <person name="Rose D.J."/>
            <person name="Zhou S."/>
            <person name="Schwartz D.C."/>
            <person name="Perna N.T."/>
            <person name="Mobley H.L."/>
            <person name="Donnenberg M.S."/>
            <person name="Blattner F.R."/>
        </authorList>
    </citation>
    <scope>NUCLEOTIDE SEQUENCE [LARGE SCALE GENOMIC DNA]</scope>
    <source>
        <strain evidence="2">CFT073 / ATCC 700928 / UPEC</strain>
    </source>
</reference>
<gene>
    <name evidence="1" type="ordered locus">c0756</name>
</gene>
<dbReference type="AlphaFoldDB" id="A0A0H2V575"/>
<evidence type="ECO:0000313" key="2">
    <source>
        <dbReference type="Proteomes" id="UP000001410"/>
    </source>
</evidence>